<dbReference type="InterPro" id="IPR052451">
    <property type="entry name" value="Ser/Thr_kinase-like"/>
</dbReference>
<accession>A0A8B9QTI5</accession>
<dbReference type="GO" id="GO:0004672">
    <property type="term" value="F:protein kinase activity"/>
    <property type="evidence" value="ECO:0007669"/>
    <property type="project" value="InterPro"/>
</dbReference>
<dbReference type="Pfam" id="PF00069">
    <property type="entry name" value="Pkinase"/>
    <property type="match status" value="1"/>
</dbReference>
<dbReference type="Gene3D" id="1.10.510.10">
    <property type="entry name" value="Transferase(Phosphotransferase) domain 1"/>
    <property type="match status" value="1"/>
</dbReference>
<dbReference type="PANTHER" id="PTHR48008:SF6">
    <property type="entry name" value="LEUCINE-RICH REPEAT RECEPTOR-LIKE PROTEIN KINASE IMK3-RELATED"/>
    <property type="match status" value="1"/>
</dbReference>
<dbReference type="GO" id="GO:0005524">
    <property type="term" value="F:ATP binding"/>
    <property type="evidence" value="ECO:0007669"/>
    <property type="project" value="InterPro"/>
</dbReference>
<dbReference type="PROSITE" id="PS50011">
    <property type="entry name" value="PROTEIN_KINASE_DOM"/>
    <property type="match status" value="1"/>
</dbReference>
<dbReference type="AlphaFoldDB" id="A0A8B9QTI5"/>
<dbReference type="SMART" id="SM00220">
    <property type="entry name" value="S_TKc"/>
    <property type="match status" value="1"/>
</dbReference>
<proteinExistence type="predicted"/>
<feature type="domain" description="Protein kinase" evidence="1">
    <location>
        <begin position="189"/>
        <end position="509"/>
    </location>
</feature>
<dbReference type="FunFam" id="1.10.510.10:FF:000518">
    <property type="entry name" value="serine/threonine-protein kinase 31 isoform X1"/>
    <property type="match status" value="1"/>
</dbReference>
<dbReference type="InterPro" id="IPR000719">
    <property type="entry name" value="Prot_kinase_dom"/>
</dbReference>
<name>A0A8B9QTI5_ANAPL</name>
<dbReference type="InterPro" id="IPR011009">
    <property type="entry name" value="Kinase-like_dom_sf"/>
</dbReference>
<evidence type="ECO:0000313" key="2">
    <source>
        <dbReference type="Ensembl" id="ENSAPLP00020001772.1"/>
    </source>
</evidence>
<sequence length="509" mass="57572">MVYGQVSEVNDSEEVFQQFFKWKRAEMEEFVHIRNDTDAALKILINVFSGILKCFDLSSEASSDFEEVAVNVDEVLKEAELNICKELKTDLTEHGEAEKGIIMSAYSKVVHKVHQEQHLIAVIQNRYLASVEFKKQAEEWLNKSPNIDNLLSIKKIVKSLKANLRWKLAEKNNLEESDDCSELEMTRIKEEIAALRNGVLQEIYKEREEYEKLSILVQKWFPELPLLYPEAGILSYMGYSVDVSSEGKVIERVATYHRAWNQQKEKSGLLQLLFLLFCKSDPLVYLMVPYYPGASLRALQADTPLTLQETLKVMKGVAQGLQTLHGANIVHGSLHGNNIFAVNRKQGIVGDFDFTKPEEQRAVASTMVVSSLSLVSPELKMGQPASPASDMYAYGCLLFWLCIQNQEFGIKEDGTPEVDAVGMDDKVKSLLQNLFCSNRLTAEQVLGDDCFLLVDAIPDSSQPGEEHVPHKEHDSEKMDKMEDAIKINYEENGINPTPVDNELVHDVFD</sequence>
<reference evidence="2" key="3">
    <citation type="submission" date="2025-09" db="UniProtKB">
        <authorList>
            <consortium name="Ensembl"/>
        </authorList>
    </citation>
    <scope>IDENTIFICATION</scope>
</reference>
<evidence type="ECO:0000259" key="1">
    <source>
        <dbReference type="PROSITE" id="PS50011"/>
    </source>
</evidence>
<dbReference type="SUPFAM" id="SSF56112">
    <property type="entry name" value="Protein kinase-like (PK-like)"/>
    <property type="match status" value="1"/>
</dbReference>
<reference evidence="2" key="1">
    <citation type="submission" date="2019-08" db="EMBL/GenBank/DDBJ databases">
        <title>Three high-quality genomes provides insights into domestication of ducks.</title>
        <authorList>
            <person name="Hou Z.C."/>
            <person name="Zhu F."/>
            <person name="Yin Z.T."/>
            <person name="Zhang F."/>
        </authorList>
    </citation>
    <scope>NUCLEOTIDE SEQUENCE [LARGE SCALE GENOMIC DNA]</scope>
</reference>
<evidence type="ECO:0000313" key="3">
    <source>
        <dbReference type="Proteomes" id="UP000694400"/>
    </source>
</evidence>
<dbReference type="Proteomes" id="UP000694400">
    <property type="component" value="Chromosome 2"/>
</dbReference>
<reference evidence="2" key="2">
    <citation type="submission" date="2025-08" db="UniProtKB">
        <authorList>
            <consortium name="Ensembl"/>
        </authorList>
    </citation>
    <scope>IDENTIFICATION</scope>
</reference>
<organism evidence="2 3">
    <name type="scientific">Anas platyrhynchos</name>
    <name type="common">Mallard</name>
    <name type="synonym">Anas boschas</name>
    <dbReference type="NCBI Taxonomy" id="8839"/>
    <lineage>
        <taxon>Eukaryota</taxon>
        <taxon>Metazoa</taxon>
        <taxon>Chordata</taxon>
        <taxon>Craniata</taxon>
        <taxon>Vertebrata</taxon>
        <taxon>Euteleostomi</taxon>
        <taxon>Archelosauria</taxon>
        <taxon>Archosauria</taxon>
        <taxon>Dinosauria</taxon>
        <taxon>Saurischia</taxon>
        <taxon>Theropoda</taxon>
        <taxon>Coelurosauria</taxon>
        <taxon>Aves</taxon>
        <taxon>Neognathae</taxon>
        <taxon>Galloanserae</taxon>
        <taxon>Anseriformes</taxon>
        <taxon>Anatidae</taxon>
        <taxon>Anatinae</taxon>
        <taxon>Anas</taxon>
    </lineage>
</organism>
<protein>
    <recommendedName>
        <fullName evidence="1">Protein kinase domain-containing protein</fullName>
    </recommendedName>
</protein>
<dbReference type="PANTHER" id="PTHR48008">
    <property type="entry name" value="LEUCINE-RICH REPEAT RECEPTOR-LIKE PROTEIN KINASE IMK3-RELATED"/>
    <property type="match status" value="1"/>
</dbReference>
<dbReference type="Ensembl" id="ENSAPLT00020001900.1">
    <property type="protein sequence ID" value="ENSAPLP00020001772.1"/>
    <property type="gene ID" value="ENSAPLG00020001296.1"/>
</dbReference>